<dbReference type="EMBL" id="KZ820505">
    <property type="protein sequence ID" value="PWN47205.1"/>
    <property type="molecule type" value="Genomic_DNA"/>
</dbReference>
<evidence type="ECO:0000313" key="2">
    <source>
        <dbReference type="Proteomes" id="UP000245626"/>
    </source>
</evidence>
<proteinExistence type="predicted"/>
<keyword evidence="2" id="KW-1185">Reference proteome</keyword>
<protein>
    <submittedName>
        <fullName evidence="1">Uncharacterized protein</fullName>
    </submittedName>
</protein>
<reference evidence="1 2" key="1">
    <citation type="journal article" date="2018" name="Mol. Biol. Evol.">
        <title>Broad Genomic Sampling Reveals a Smut Pathogenic Ancestry of the Fungal Clade Ustilaginomycotina.</title>
        <authorList>
            <person name="Kijpornyongpan T."/>
            <person name="Mondo S.J."/>
            <person name="Barry K."/>
            <person name="Sandor L."/>
            <person name="Lee J."/>
            <person name="Lipzen A."/>
            <person name="Pangilinan J."/>
            <person name="LaButti K."/>
            <person name="Hainaut M."/>
            <person name="Henrissat B."/>
            <person name="Grigoriev I.V."/>
            <person name="Spatafora J.W."/>
            <person name="Aime M.C."/>
        </authorList>
    </citation>
    <scope>NUCLEOTIDE SEQUENCE [LARGE SCALE GENOMIC DNA]</scope>
    <source>
        <strain evidence="1 2">SA 807</strain>
    </source>
</reference>
<name>A0ACD0NN74_9BASI</name>
<organism evidence="1 2">
    <name type="scientific">Violaceomyces palustris</name>
    <dbReference type="NCBI Taxonomy" id="1673888"/>
    <lineage>
        <taxon>Eukaryota</taxon>
        <taxon>Fungi</taxon>
        <taxon>Dikarya</taxon>
        <taxon>Basidiomycota</taxon>
        <taxon>Ustilaginomycotina</taxon>
        <taxon>Ustilaginomycetes</taxon>
        <taxon>Violaceomycetales</taxon>
        <taxon>Violaceomycetaceae</taxon>
        <taxon>Violaceomyces</taxon>
    </lineage>
</organism>
<gene>
    <name evidence="1" type="ORF">IE53DRAFT_262595</name>
</gene>
<evidence type="ECO:0000313" key="1">
    <source>
        <dbReference type="EMBL" id="PWN47205.1"/>
    </source>
</evidence>
<dbReference type="Proteomes" id="UP000245626">
    <property type="component" value="Unassembled WGS sequence"/>
</dbReference>
<accession>A0ACD0NN74</accession>
<sequence>MGHTREEREENRQGWGGGDRGKPILILRSGRRRVEDKNRTGDGKWEGGTRAIRFCSGRSEVEACLSPSLSLPLPPSPSLSLCLPLCLPLSMPPAPSFPPPPDGFILCGPMVSIKVWLGLSCAAGVGKRCFRWLRISHPRFLLSSHSNARMVSFHLPVQHSTPSDDARPPLETSPLFS</sequence>